<sequence>EALKYWDDEKGDFRRSDFWTAVRHDITRAFFIDENGRTLS</sequence>
<name>A0A4Y2SDT5_ARAVE</name>
<accession>A0A4Y2SDT5</accession>
<comment type="caution">
    <text evidence="1">The sequence shown here is derived from an EMBL/GenBank/DDBJ whole genome shotgun (WGS) entry which is preliminary data.</text>
</comment>
<evidence type="ECO:0000313" key="1">
    <source>
        <dbReference type="EMBL" id="GBN85440.1"/>
    </source>
</evidence>
<dbReference type="Proteomes" id="UP000499080">
    <property type="component" value="Unassembled WGS sequence"/>
</dbReference>
<reference evidence="1 2" key="1">
    <citation type="journal article" date="2019" name="Sci. Rep.">
        <title>Orb-weaving spider Araneus ventricosus genome elucidates the spidroin gene catalogue.</title>
        <authorList>
            <person name="Kono N."/>
            <person name="Nakamura H."/>
            <person name="Ohtoshi R."/>
            <person name="Moran D.A.P."/>
            <person name="Shinohara A."/>
            <person name="Yoshida Y."/>
            <person name="Fujiwara M."/>
            <person name="Mori M."/>
            <person name="Tomita M."/>
            <person name="Arakawa K."/>
        </authorList>
    </citation>
    <scope>NUCLEOTIDE SEQUENCE [LARGE SCALE GENOMIC DNA]</scope>
</reference>
<gene>
    <name evidence="1" type="ORF">AVEN_122271_1</name>
</gene>
<dbReference type="EMBL" id="BGPR01020769">
    <property type="protein sequence ID" value="GBN85440.1"/>
    <property type="molecule type" value="Genomic_DNA"/>
</dbReference>
<keyword evidence="2" id="KW-1185">Reference proteome</keyword>
<evidence type="ECO:0000313" key="2">
    <source>
        <dbReference type="Proteomes" id="UP000499080"/>
    </source>
</evidence>
<proteinExistence type="predicted"/>
<organism evidence="1 2">
    <name type="scientific">Araneus ventricosus</name>
    <name type="common">Orbweaver spider</name>
    <name type="synonym">Epeira ventricosa</name>
    <dbReference type="NCBI Taxonomy" id="182803"/>
    <lineage>
        <taxon>Eukaryota</taxon>
        <taxon>Metazoa</taxon>
        <taxon>Ecdysozoa</taxon>
        <taxon>Arthropoda</taxon>
        <taxon>Chelicerata</taxon>
        <taxon>Arachnida</taxon>
        <taxon>Araneae</taxon>
        <taxon>Araneomorphae</taxon>
        <taxon>Entelegynae</taxon>
        <taxon>Araneoidea</taxon>
        <taxon>Araneidae</taxon>
        <taxon>Araneus</taxon>
    </lineage>
</organism>
<feature type="non-terminal residue" evidence="1">
    <location>
        <position position="1"/>
    </location>
</feature>
<dbReference type="AlphaFoldDB" id="A0A4Y2SDT5"/>
<protein>
    <submittedName>
        <fullName evidence="1">Uncharacterized protein</fullName>
    </submittedName>
</protein>